<dbReference type="PIRSF" id="PIRSF017082">
    <property type="entry name" value="YflP"/>
    <property type="match status" value="1"/>
</dbReference>
<sequence length="322" mass="33993">MLNRRTLLLAGLSASLLPFQAKAAWPERPITLLHGFAPGGGTDATSRVLAEGLSKILGQTVVVETKPGAGTTLAGAQLARSAPDGYTISLITATYGASSAFYKSLPYKPVDDLKGICQVSEAPYMFSCNADAPFKNLAELIASAKKQPDKPLTYGTPGVGSGPHLIVEQIGQLAGVKFQHIPFRGGAQAVVEVLAGRIDFMVDPPISMIEQIKAGKFRALAVTTAERFPSFPDIPTVAEAGFPGYAAPGWYSLVGPVGLPDDVVAKLNAATVTLLKDESVKERLLSLGSQAKASQPKEVIDLLASDVKRWGEVLEKAKIERI</sequence>
<accession>A0A7G6U2P5</accession>
<name>A0A7G6U2P5_9BRAD</name>
<dbReference type="CDD" id="cd13578">
    <property type="entry name" value="PBP2_Bug27"/>
    <property type="match status" value="1"/>
</dbReference>
<dbReference type="Gene3D" id="3.40.190.10">
    <property type="entry name" value="Periplasmic binding protein-like II"/>
    <property type="match status" value="1"/>
</dbReference>
<evidence type="ECO:0000256" key="2">
    <source>
        <dbReference type="SAM" id="SignalP"/>
    </source>
</evidence>
<dbReference type="EMBL" id="CP050292">
    <property type="protein sequence ID" value="QND73277.1"/>
    <property type="molecule type" value="Genomic_DNA"/>
</dbReference>
<evidence type="ECO:0000313" key="3">
    <source>
        <dbReference type="EMBL" id="QND73277.1"/>
    </source>
</evidence>
<dbReference type="Gene3D" id="3.40.190.150">
    <property type="entry name" value="Bordetella uptake gene, domain 1"/>
    <property type="match status" value="1"/>
</dbReference>
<evidence type="ECO:0000313" key="4">
    <source>
        <dbReference type="Proteomes" id="UP000515291"/>
    </source>
</evidence>
<dbReference type="RefSeq" id="WP_184512068.1">
    <property type="nucleotide sequence ID" value="NZ_CP050292.1"/>
</dbReference>
<keyword evidence="2" id="KW-0732">Signal</keyword>
<organism evidence="3 4">
    <name type="scientific">Tardiphaga robiniae</name>
    <dbReference type="NCBI Taxonomy" id="943830"/>
    <lineage>
        <taxon>Bacteria</taxon>
        <taxon>Pseudomonadati</taxon>
        <taxon>Pseudomonadota</taxon>
        <taxon>Alphaproteobacteria</taxon>
        <taxon>Hyphomicrobiales</taxon>
        <taxon>Nitrobacteraceae</taxon>
        <taxon>Tardiphaga</taxon>
    </lineage>
</organism>
<proteinExistence type="inferred from homology"/>
<dbReference type="AlphaFoldDB" id="A0A7G6U2P5"/>
<feature type="signal peptide" evidence="2">
    <location>
        <begin position="1"/>
        <end position="23"/>
    </location>
</feature>
<evidence type="ECO:0000256" key="1">
    <source>
        <dbReference type="ARBA" id="ARBA00006987"/>
    </source>
</evidence>
<comment type="similarity">
    <text evidence="1">Belongs to the UPF0065 (bug) family.</text>
</comment>
<dbReference type="InterPro" id="IPR042100">
    <property type="entry name" value="Bug_dom1"/>
</dbReference>
<dbReference type="InterPro" id="IPR005064">
    <property type="entry name" value="BUG"/>
</dbReference>
<protein>
    <submittedName>
        <fullName evidence="3">Tripartite tricarboxylate transporter substrate binding protein</fullName>
    </submittedName>
</protein>
<dbReference type="SUPFAM" id="SSF53850">
    <property type="entry name" value="Periplasmic binding protein-like II"/>
    <property type="match status" value="1"/>
</dbReference>
<dbReference type="PANTHER" id="PTHR42928">
    <property type="entry name" value="TRICARBOXYLATE-BINDING PROTEIN"/>
    <property type="match status" value="1"/>
</dbReference>
<dbReference type="Proteomes" id="UP000515291">
    <property type="component" value="Chromosome"/>
</dbReference>
<gene>
    <name evidence="3" type="ORF">HB776_20240</name>
</gene>
<dbReference type="Pfam" id="PF03401">
    <property type="entry name" value="TctC"/>
    <property type="match status" value="1"/>
</dbReference>
<reference evidence="4" key="1">
    <citation type="journal article" date="2020" name="Mol. Plant Microbe">
        <title>Rhizobial microsymbionts of the narrowly endemic Oxytropis species growing in Kamchatka are characterized by significant genetic diversity and possess a set of genes that are associated with T3SS and T6SS secretion systems and can affect the development of symbiosis.</title>
        <authorList>
            <person name="Safronova V."/>
            <person name="Guro P."/>
            <person name="Sazanova A."/>
            <person name="Kuznetsova I."/>
            <person name="Belimov A."/>
            <person name="Yakubov V."/>
            <person name="Chirak E."/>
            <person name="Afonin A."/>
            <person name="Gogolev Y."/>
            <person name="Andronov E."/>
            <person name="Tikhonovich I."/>
        </authorList>
    </citation>
    <scope>NUCLEOTIDE SEQUENCE [LARGE SCALE GENOMIC DNA]</scope>
    <source>
        <strain evidence="4">581</strain>
    </source>
</reference>
<feature type="chain" id="PRO_5028958966" evidence="2">
    <location>
        <begin position="24"/>
        <end position="322"/>
    </location>
</feature>
<dbReference type="PANTHER" id="PTHR42928:SF5">
    <property type="entry name" value="BLR1237 PROTEIN"/>
    <property type="match status" value="1"/>
</dbReference>
<dbReference type="KEGG" id="trb:HB776_20240"/>